<organism evidence="3 4">
    <name type="scientific">Periconia digitata</name>
    <dbReference type="NCBI Taxonomy" id="1303443"/>
    <lineage>
        <taxon>Eukaryota</taxon>
        <taxon>Fungi</taxon>
        <taxon>Dikarya</taxon>
        <taxon>Ascomycota</taxon>
        <taxon>Pezizomycotina</taxon>
        <taxon>Dothideomycetes</taxon>
        <taxon>Pleosporomycetidae</taxon>
        <taxon>Pleosporales</taxon>
        <taxon>Massarineae</taxon>
        <taxon>Periconiaceae</taxon>
        <taxon>Periconia</taxon>
    </lineage>
</organism>
<proteinExistence type="predicted"/>
<feature type="region of interest" description="Disordered" evidence="1">
    <location>
        <begin position="258"/>
        <end position="278"/>
    </location>
</feature>
<evidence type="ECO:0000313" key="3">
    <source>
        <dbReference type="EMBL" id="CAI6331708.1"/>
    </source>
</evidence>
<name>A0A9W4U9T7_9PLEO</name>
<dbReference type="InterPro" id="IPR029058">
    <property type="entry name" value="AB_hydrolase_fold"/>
</dbReference>
<protein>
    <recommendedName>
        <fullName evidence="2">Alpha/beta hydrolase fold-3 domain-containing protein</fullName>
    </recommendedName>
</protein>
<dbReference type="AlphaFoldDB" id="A0A9W4U9T7"/>
<dbReference type="EMBL" id="CAOQHR010000003">
    <property type="protein sequence ID" value="CAI6331708.1"/>
    <property type="molecule type" value="Genomic_DNA"/>
</dbReference>
<dbReference type="GO" id="GO:0016787">
    <property type="term" value="F:hydrolase activity"/>
    <property type="evidence" value="ECO:0007669"/>
    <property type="project" value="InterPro"/>
</dbReference>
<reference evidence="3" key="1">
    <citation type="submission" date="2023-01" db="EMBL/GenBank/DDBJ databases">
        <authorList>
            <person name="Van Ghelder C."/>
            <person name="Rancurel C."/>
        </authorList>
    </citation>
    <scope>NUCLEOTIDE SEQUENCE</scope>
    <source>
        <strain evidence="3">CNCM I-4278</strain>
    </source>
</reference>
<dbReference type="OrthoDB" id="5396420at2759"/>
<evidence type="ECO:0000259" key="2">
    <source>
        <dbReference type="Pfam" id="PF07859"/>
    </source>
</evidence>
<evidence type="ECO:0000256" key="1">
    <source>
        <dbReference type="SAM" id="MobiDB-lite"/>
    </source>
</evidence>
<dbReference type="InterPro" id="IPR013094">
    <property type="entry name" value="AB_hydrolase_3"/>
</dbReference>
<gene>
    <name evidence="3" type="ORF">PDIGIT_LOCUS4736</name>
</gene>
<evidence type="ECO:0000313" key="4">
    <source>
        <dbReference type="Proteomes" id="UP001152607"/>
    </source>
</evidence>
<dbReference type="Proteomes" id="UP001152607">
    <property type="component" value="Unassembled WGS sequence"/>
</dbReference>
<dbReference type="SUPFAM" id="SSF53474">
    <property type="entry name" value="alpha/beta-Hydrolases"/>
    <property type="match status" value="1"/>
</dbReference>
<dbReference type="Pfam" id="PF07859">
    <property type="entry name" value="Abhydrolase_3"/>
    <property type="match status" value="1"/>
</dbReference>
<dbReference type="Gene3D" id="3.40.50.1820">
    <property type="entry name" value="alpha/beta hydrolase"/>
    <property type="match status" value="1"/>
</dbReference>
<comment type="caution">
    <text evidence="3">The sequence shown here is derived from an EMBL/GenBank/DDBJ whole genome shotgun (WGS) entry which is preliminary data.</text>
</comment>
<accession>A0A9W4U9T7</accession>
<feature type="domain" description="Alpha/beta hydrolase fold-3" evidence="2">
    <location>
        <begin position="123"/>
        <end position="307"/>
    </location>
</feature>
<sequence length="483" mass="53459">MKMMSKLGPPLRQLRRAFSSSTAFTSSSSSSSSSPAFFSPRVERISVPARSNGSFTIDATPITLRRDDQTTQPSSANRHPWCIRTVNLSPSLACIFHPTKPAAPVILYLPSGPVIPDYHDEELRILTTLARASEAAIVRVNYRASSAHPYPTPIHDTTLAYDWIKENLVQHAPTASTMGVCGELVGASLAVTLGLTECHHHRHHRIAAVSVNNPIVDWVFPHDLPVVPVSELPEPLAPEETAFPVEEDPMSIASEAHLAKPSKRAAKSPPKTTWQLHADNPTIPTVTLLAERDVLFRKPEHYFDRFASPIHMFRSPHGTLVYPNQNDDSFASQEPQAPIDLQTQMDISHYEALDATPPPPLEPPMLIRCRAYARFYPPAGVHLDLPAWHVAAGMESPLLDQASELSKLLRRSVARAALKSTTGRARWFDDTEKARYKALANDRVQLDTLSGIGLWTEQGPGSTWESNVTDVGLWMKEQLMPKF</sequence>
<keyword evidence="4" id="KW-1185">Reference proteome</keyword>